<evidence type="ECO:0000313" key="4">
    <source>
        <dbReference type="Proteomes" id="UP001589700"/>
    </source>
</evidence>
<dbReference type="InterPro" id="IPR049449">
    <property type="entry name" value="TesB_ACOT8-like_N"/>
</dbReference>
<feature type="domain" description="Acyl-CoA thioesterase-like N-terminal HotDog" evidence="1">
    <location>
        <begin position="19"/>
        <end position="112"/>
    </location>
</feature>
<protein>
    <submittedName>
        <fullName evidence="3">Thioesterase family protein</fullName>
    </submittedName>
</protein>
<dbReference type="CDD" id="cd03443">
    <property type="entry name" value="PaaI_thioesterase"/>
    <property type="match status" value="1"/>
</dbReference>
<evidence type="ECO:0000313" key="3">
    <source>
        <dbReference type="EMBL" id="MFB9260457.1"/>
    </source>
</evidence>
<sequence>MSLTSMLEAASHGGTIEVEDGWTQGRAIFGGLTGALLLSAMKGRVADVAASTGKPAAMPPLRSITVSFVGPATPGTVEIEAEVLRVGSNVTQTQATMRQSGEVVAVALAAFGKHRESKLTVEPTHPFPELPEPSSVEAFPYIEKLTPEFYQFAELRQVGGEMPFSGSSSSGISGWTGLRERPQFLTEEHVVLLADAWPPAPLQMVEGFAPGSSLTWTLELIAEIGAETVPGSADLAYQATTDSARDGYAHTHAMLWLQSGELAAISRQSITIFA</sequence>
<dbReference type="Gene3D" id="2.40.160.210">
    <property type="entry name" value="Acyl-CoA thioesterase, double hotdog domain"/>
    <property type="match status" value="1"/>
</dbReference>
<gene>
    <name evidence="3" type="ORF">ACFFVD_11650</name>
</gene>
<comment type="caution">
    <text evidence="3">The sequence shown here is derived from an EMBL/GenBank/DDBJ whole genome shotgun (WGS) entry which is preliminary data.</text>
</comment>
<accession>A0ABV5JRU5</accession>
<dbReference type="Proteomes" id="UP001589700">
    <property type="component" value="Unassembled WGS sequence"/>
</dbReference>
<dbReference type="Pfam" id="PF20789">
    <property type="entry name" value="4HBT_3C"/>
    <property type="match status" value="1"/>
</dbReference>
<reference evidence="3 4" key="1">
    <citation type="submission" date="2024-09" db="EMBL/GenBank/DDBJ databases">
        <authorList>
            <person name="Sun Q."/>
            <person name="Mori K."/>
        </authorList>
    </citation>
    <scope>NUCLEOTIDE SEQUENCE [LARGE SCALE GENOMIC DNA]</scope>
    <source>
        <strain evidence="3 4">CCM 7659</strain>
    </source>
</reference>
<name>A0ABV5JRU5_9ACTN</name>
<dbReference type="InterPro" id="IPR042171">
    <property type="entry name" value="Acyl-CoA_hotdog"/>
</dbReference>
<dbReference type="SUPFAM" id="SSF54637">
    <property type="entry name" value="Thioesterase/thiol ester dehydrase-isomerase"/>
    <property type="match status" value="2"/>
</dbReference>
<evidence type="ECO:0000259" key="2">
    <source>
        <dbReference type="Pfam" id="PF20789"/>
    </source>
</evidence>
<feature type="domain" description="Acyl-CoA thioesterase-like C-terminal" evidence="2">
    <location>
        <begin position="133"/>
        <end position="271"/>
    </location>
</feature>
<organism evidence="3 4">
    <name type="scientific">Dietzia aerolata</name>
    <dbReference type="NCBI Taxonomy" id="595984"/>
    <lineage>
        <taxon>Bacteria</taxon>
        <taxon>Bacillati</taxon>
        <taxon>Actinomycetota</taxon>
        <taxon>Actinomycetes</taxon>
        <taxon>Mycobacteriales</taxon>
        <taxon>Dietziaceae</taxon>
        <taxon>Dietzia</taxon>
    </lineage>
</organism>
<dbReference type="Pfam" id="PF13622">
    <property type="entry name" value="4HBT_3"/>
    <property type="match status" value="1"/>
</dbReference>
<dbReference type="InterPro" id="IPR049450">
    <property type="entry name" value="ACOT8-like_C"/>
</dbReference>
<evidence type="ECO:0000259" key="1">
    <source>
        <dbReference type="Pfam" id="PF13622"/>
    </source>
</evidence>
<dbReference type="EMBL" id="JBHMDY010000006">
    <property type="protein sequence ID" value="MFB9260457.1"/>
    <property type="molecule type" value="Genomic_DNA"/>
</dbReference>
<dbReference type="PANTHER" id="PTHR38110">
    <property type="entry name" value="CHROMOSOME 23, WHOLE GENOME SHOTGUN SEQUENCE"/>
    <property type="match status" value="1"/>
</dbReference>
<dbReference type="RefSeq" id="WP_182633290.1">
    <property type="nucleotide sequence ID" value="NZ_JAALDM010000261.1"/>
</dbReference>
<proteinExistence type="predicted"/>
<dbReference type="PANTHER" id="PTHR38110:SF1">
    <property type="entry name" value="THIOESTERASE DOMAIN-CONTAINING PROTEIN"/>
    <property type="match status" value="1"/>
</dbReference>
<dbReference type="InterPro" id="IPR029069">
    <property type="entry name" value="HotDog_dom_sf"/>
</dbReference>
<keyword evidence="4" id="KW-1185">Reference proteome</keyword>
<dbReference type="InterPro" id="IPR052389">
    <property type="entry name" value="Sec_Metab_Biosynth-Assoc"/>
</dbReference>